<dbReference type="SMART" id="SM00530">
    <property type="entry name" value="HTH_XRE"/>
    <property type="match status" value="1"/>
</dbReference>
<dbReference type="PANTHER" id="PTHR46797:SF23">
    <property type="entry name" value="HTH-TYPE TRANSCRIPTIONAL REGULATOR SUTR"/>
    <property type="match status" value="1"/>
</dbReference>
<evidence type="ECO:0000256" key="3">
    <source>
        <dbReference type="ARBA" id="ARBA00023163"/>
    </source>
</evidence>
<evidence type="ECO:0000256" key="2">
    <source>
        <dbReference type="ARBA" id="ARBA00023125"/>
    </source>
</evidence>
<dbReference type="CDD" id="cd00093">
    <property type="entry name" value="HTH_XRE"/>
    <property type="match status" value="1"/>
</dbReference>
<dbReference type="RefSeq" id="WP_109744645.1">
    <property type="nucleotide sequence ID" value="NZ_QGGO01000027.1"/>
</dbReference>
<keyword evidence="6" id="KW-1185">Reference proteome</keyword>
<dbReference type="OrthoDB" id="798409at2"/>
<dbReference type="InterPro" id="IPR010982">
    <property type="entry name" value="Lambda_DNA-bd_dom_sf"/>
</dbReference>
<evidence type="ECO:0000256" key="1">
    <source>
        <dbReference type="ARBA" id="ARBA00023015"/>
    </source>
</evidence>
<dbReference type="Proteomes" id="UP000245489">
    <property type="component" value="Unassembled WGS sequence"/>
</dbReference>
<evidence type="ECO:0000259" key="4">
    <source>
        <dbReference type="PROSITE" id="PS50943"/>
    </source>
</evidence>
<dbReference type="Gene3D" id="1.10.260.40">
    <property type="entry name" value="lambda repressor-like DNA-binding domains"/>
    <property type="match status" value="1"/>
</dbReference>
<accession>A0A316DRZ7</accession>
<keyword evidence="1" id="KW-0805">Transcription regulation</keyword>
<keyword evidence="3" id="KW-0804">Transcription</keyword>
<comment type="caution">
    <text evidence="5">The sequence shown here is derived from an EMBL/GenBank/DDBJ whole genome shotgun (WGS) entry which is preliminary data.</text>
</comment>
<reference evidence="5 6" key="1">
    <citation type="submission" date="2018-05" db="EMBL/GenBank/DDBJ databases">
        <title>Genomic Encyclopedia of Archaeal and Bacterial Type Strains, Phase II (KMG-II): from individual species to whole genera.</title>
        <authorList>
            <person name="Goeker M."/>
        </authorList>
    </citation>
    <scope>NUCLEOTIDE SEQUENCE [LARGE SCALE GENOMIC DNA]</scope>
    <source>
        <strain evidence="5 6">DSM 22214</strain>
    </source>
</reference>
<dbReference type="GO" id="GO:0003677">
    <property type="term" value="F:DNA binding"/>
    <property type="evidence" value="ECO:0007669"/>
    <property type="project" value="UniProtKB-KW"/>
</dbReference>
<dbReference type="InterPro" id="IPR050807">
    <property type="entry name" value="TransReg_Diox_bact_type"/>
</dbReference>
<dbReference type="AlphaFoldDB" id="A0A316DRZ7"/>
<dbReference type="EMBL" id="QGGO01000027">
    <property type="protein sequence ID" value="PWK19463.1"/>
    <property type="molecule type" value="Genomic_DNA"/>
</dbReference>
<dbReference type="SUPFAM" id="SSF47413">
    <property type="entry name" value="lambda repressor-like DNA-binding domains"/>
    <property type="match status" value="1"/>
</dbReference>
<dbReference type="Pfam" id="PF01381">
    <property type="entry name" value="HTH_3"/>
    <property type="match status" value="1"/>
</dbReference>
<dbReference type="PROSITE" id="PS50943">
    <property type="entry name" value="HTH_CROC1"/>
    <property type="match status" value="1"/>
</dbReference>
<name>A0A316DRZ7_9BACT</name>
<feature type="domain" description="HTH cro/C1-type" evidence="4">
    <location>
        <begin position="8"/>
        <end position="62"/>
    </location>
</feature>
<keyword evidence="2" id="KW-0238">DNA-binding</keyword>
<proteinExistence type="predicted"/>
<dbReference type="PANTHER" id="PTHR46797">
    <property type="entry name" value="HTH-TYPE TRANSCRIPTIONAL REGULATOR"/>
    <property type="match status" value="1"/>
</dbReference>
<dbReference type="GO" id="GO:0005829">
    <property type="term" value="C:cytosol"/>
    <property type="evidence" value="ECO:0007669"/>
    <property type="project" value="TreeGrafter"/>
</dbReference>
<protein>
    <submittedName>
        <fullName evidence="5">Helix-turn-helix protein</fullName>
    </submittedName>
</protein>
<organism evidence="5 6">
    <name type="scientific">Arcicella aurantiaca</name>
    <dbReference type="NCBI Taxonomy" id="591202"/>
    <lineage>
        <taxon>Bacteria</taxon>
        <taxon>Pseudomonadati</taxon>
        <taxon>Bacteroidota</taxon>
        <taxon>Cytophagia</taxon>
        <taxon>Cytophagales</taxon>
        <taxon>Flectobacillaceae</taxon>
        <taxon>Arcicella</taxon>
    </lineage>
</organism>
<evidence type="ECO:0000313" key="5">
    <source>
        <dbReference type="EMBL" id="PWK19463.1"/>
    </source>
</evidence>
<evidence type="ECO:0000313" key="6">
    <source>
        <dbReference type="Proteomes" id="UP000245489"/>
    </source>
</evidence>
<sequence>MKFQGSIVKKTREEKGYKQCYLAYLIGISQSHLSKIESDKAVVTVPELVKIANSLDKQFSYFIN</sequence>
<gene>
    <name evidence="5" type="ORF">LV89_03982</name>
</gene>
<dbReference type="InterPro" id="IPR001387">
    <property type="entry name" value="Cro/C1-type_HTH"/>
</dbReference>
<dbReference type="GO" id="GO:0003700">
    <property type="term" value="F:DNA-binding transcription factor activity"/>
    <property type="evidence" value="ECO:0007669"/>
    <property type="project" value="TreeGrafter"/>
</dbReference>